<keyword evidence="4" id="KW-1185">Reference proteome</keyword>
<proteinExistence type="predicted"/>
<feature type="domain" description="SCO6045-like C-terminal" evidence="2">
    <location>
        <begin position="43"/>
        <end position="128"/>
    </location>
</feature>
<sequence>MPDEPAREAPPGEGVPDPYGEALPAPDAAGGALPEAEARAALARAQTGLLAALVAGGRPPSGFDEERLRIQEFSLIAKRRRTVARLRPDLVALLGDGFAGEFETYARGRPKLSGGSHADARDFAGALEATGRLPGRSEDPEPPPPPRWWRFARRP</sequence>
<dbReference type="Pfam" id="PF26136">
    <property type="entry name" value="SCO6045_C"/>
    <property type="match status" value="1"/>
</dbReference>
<organism evidence="3 4">
    <name type="scientific">Streptosporangium lutulentum</name>
    <dbReference type="NCBI Taxonomy" id="1461250"/>
    <lineage>
        <taxon>Bacteria</taxon>
        <taxon>Bacillati</taxon>
        <taxon>Actinomycetota</taxon>
        <taxon>Actinomycetes</taxon>
        <taxon>Streptosporangiales</taxon>
        <taxon>Streptosporangiaceae</taxon>
        <taxon>Streptosporangium</taxon>
    </lineage>
</organism>
<feature type="region of interest" description="Disordered" evidence="1">
    <location>
        <begin position="108"/>
        <end position="155"/>
    </location>
</feature>
<dbReference type="InterPro" id="IPR058711">
    <property type="entry name" value="SCO6045-like_C"/>
</dbReference>
<feature type="compositionally biased region" description="Low complexity" evidence="1">
    <location>
        <begin position="21"/>
        <end position="32"/>
    </location>
</feature>
<dbReference type="Proteomes" id="UP001225356">
    <property type="component" value="Unassembled WGS sequence"/>
</dbReference>
<comment type="caution">
    <text evidence="3">The sequence shown here is derived from an EMBL/GenBank/DDBJ whole genome shotgun (WGS) entry which is preliminary data.</text>
</comment>
<evidence type="ECO:0000259" key="2">
    <source>
        <dbReference type="Pfam" id="PF26136"/>
    </source>
</evidence>
<dbReference type="RefSeq" id="WP_307566559.1">
    <property type="nucleotide sequence ID" value="NZ_JAUSQU010000001.1"/>
</dbReference>
<gene>
    <name evidence="3" type="ORF">J2853_008181</name>
</gene>
<evidence type="ECO:0000256" key="1">
    <source>
        <dbReference type="SAM" id="MobiDB-lite"/>
    </source>
</evidence>
<evidence type="ECO:0000313" key="4">
    <source>
        <dbReference type="Proteomes" id="UP001225356"/>
    </source>
</evidence>
<protein>
    <recommendedName>
        <fullName evidence="2">SCO6045-like C-terminal domain-containing protein</fullName>
    </recommendedName>
</protein>
<accession>A0ABT9QQC1</accession>
<reference evidence="3 4" key="1">
    <citation type="submission" date="2023-07" db="EMBL/GenBank/DDBJ databases">
        <title>Sequencing the genomes of 1000 actinobacteria strains.</title>
        <authorList>
            <person name="Klenk H.-P."/>
        </authorList>
    </citation>
    <scope>NUCLEOTIDE SEQUENCE [LARGE SCALE GENOMIC DNA]</scope>
    <source>
        <strain evidence="3 4">DSM 46740</strain>
    </source>
</reference>
<evidence type="ECO:0000313" key="3">
    <source>
        <dbReference type="EMBL" id="MDP9848970.1"/>
    </source>
</evidence>
<name>A0ABT9QQC1_9ACTN</name>
<dbReference type="EMBL" id="JAUSQU010000001">
    <property type="protein sequence ID" value="MDP9848970.1"/>
    <property type="molecule type" value="Genomic_DNA"/>
</dbReference>
<feature type="region of interest" description="Disordered" evidence="1">
    <location>
        <begin position="1"/>
        <end position="32"/>
    </location>
</feature>